<evidence type="ECO:0000256" key="1">
    <source>
        <dbReference type="SAM" id="Phobius"/>
    </source>
</evidence>
<feature type="transmembrane region" description="Helical" evidence="1">
    <location>
        <begin position="50"/>
        <end position="68"/>
    </location>
</feature>
<evidence type="ECO:0008006" key="4">
    <source>
        <dbReference type="Google" id="ProtNLM"/>
    </source>
</evidence>
<comment type="caution">
    <text evidence="2">The sequence shown here is derived from an EMBL/GenBank/DDBJ whole genome shotgun (WGS) entry which is preliminary data.</text>
</comment>
<gene>
    <name evidence="2" type="ORF">B0T17DRAFT_71819</name>
</gene>
<evidence type="ECO:0000313" key="3">
    <source>
        <dbReference type="Proteomes" id="UP001174934"/>
    </source>
</evidence>
<keyword evidence="3" id="KW-1185">Reference proteome</keyword>
<name>A0AA39XLN1_9PEZI</name>
<dbReference type="Proteomes" id="UP001174934">
    <property type="component" value="Unassembled WGS sequence"/>
</dbReference>
<feature type="transmembrane region" description="Helical" evidence="1">
    <location>
        <begin position="18"/>
        <end position="38"/>
    </location>
</feature>
<keyword evidence="1" id="KW-0472">Membrane</keyword>
<dbReference type="EMBL" id="JAULSR010000001">
    <property type="protein sequence ID" value="KAK0636204.1"/>
    <property type="molecule type" value="Genomic_DNA"/>
</dbReference>
<proteinExistence type="predicted"/>
<protein>
    <recommendedName>
        <fullName evidence="4">Transmembrane protein</fullName>
    </recommendedName>
</protein>
<keyword evidence="1" id="KW-0812">Transmembrane</keyword>
<sequence>MCCTTKGEEAEGYDDDDMKLWVCVGYPSPCLSVCYFLFSRSHLYKPSGYPAWKLLFFLIINTSTTSILQQTYIYINNHHPLHNQPTNQPTTTTSSAFSLKSLIFASQLHNNTSF</sequence>
<organism evidence="2 3">
    <name type="scientific">Bombardia bombarda</name>
    <dbReference type="NCBI Taxonomy" id="252184"/>
    <lineage>
        <taxon>Eukaryota</taxon>
        <taxon>Fungi</taxon>
        <taxon>Dikarya</taxon>
        <taxon>Ascomycota</taxon>
        <taxon>Pezizomycotina</taxon>
        <taxon>Sordariomycetes</taxon>
        <taxon>Sordariomycetidae</taxon>
        <taxon>Sordariales</taxon>
        <taxon>Lasiosphaeriaceae</taxon>
        <taxon>Bombardia</taxon>
    </lineage>
</organism>
<dbReference type="AlphaFoldDB" id="A0AA39XLN1"/>
<keyword evidence="1" id="KW-1133">Transmembrane helix</keyword>
<accession>A0AA39XLN1</accession>
<evidence type="ECO:0000313" key="2">
    <source>
        <dbReference type="EMBL" id="KAK0636204.1"/>
    </source>
</evidence>
<reference evidence="2" key="1">
    <citation type="submission" date="2023-06" db="EMBL/GenBank/DDBJ databases">
        <title>Genome-scale phylogeny and comparative genomics of the fungal order Sordariales.</title>
        <authorList>
            <consortium name="Lawrence Berkeley National Laboratory"/>
            <person name="Hensen N."/>
            <person name="Bonometti L."/>
            <person name="Westerberg I."/>
            <person name="Brannstrom I.O."/>
            <person name="Guillou S."/>
            <person name="Cros-Aarteil S."/>
            <person name="Calhoun S."/>
            <person name="Haridas S."/>
            <person name="Kuo A."/>
            <person name="Mondo S."/>
            <person name="Pangilinan J."/>
            <person name="Riley R."/>
            <person name="LaButti K."/>
            <person name="Andreopoulos B."/>
            <person name="Lipzen A."/>
            <person name="Chen C."/>
            <person name="Yanf M."/>
            <person name="Daum C."/>
            <person name="Ng V."/>
            <person name="Clum A."/>
            <person name="Steindorff A."/>
            <person name="Ohm R."/>
            <person name="Martin F."/>
            <person name="Silar P."/>
            <person name="Natvig D."/>
            <person name="Lalanne C."/>
            <person name="Gautier V."/>
            <person name="Ament-velasquez S.L."/>
            <person name="Kruys A."/>
            <person name="Hutchinson M.I."/>
            <person name="Powell A.J."/>
            <person name="Barry K."/>
            <person name="Miller A.N."/>
            <person name="Grigoriev I.V."/>
            <person name="Debuchy R."/>
            <person name="Gladieux P."/>
            <person name="Thoren M.H."/>
            <person name="Johannesson H."/>
        </authorList>
    </citation>
    <scope>NUCLEOTIDE SEQUENCE</scope>
    <source>
        <strain evidence="2">SMH3391-2</strain>
    </source>
</reference>